<keyword evidence="2" id="KW-1185">Reference proteome</keyword>
<accession>A0A211ZE68</accession>
<dbReference type="Proteomes" id="UP000196655">
    <property type="component" value="Unassembled WGS sequence"/>
</dbReference>
<protein>
    <submittedName>
        <fullName evidence="1">Uncharacterized protein</fullName>
    </submittedName>
</protein>
<comment type="caution">
    <text evidence="1">The sequence shown here is derived from an EMBL/GenBank/DDBJ whole genome shotgun (WGS) entry which is preliminary data.</text>
</comment>
<dbReference type="AlphaFoldDB" id="A0A211ZE68"/>
<organism evidence="1 2">
    <name type="scientific">Inquilinus limosus</name>
    <dbReference type="NCBI Taxonomy" id="171674"/>
    <lineage>
        <taxon>Bacteria</taxon>
        <taxon>Pseudomonadati</taxon>
        <taxon>Pseudomonadota</taxon>
        <taxon>Alphaproteobacteria</taxon>
        <taxon>Rhodospirillales</taxon>
        <taxon>Rhodospirillaceae</taxon>
        <taxon>Inquilinus</taxon>
    </lineage>
</organism>
<reference evidence="2" key="1">
    <citation type="submission" date="2017-05" db="EMBL/GenBank/DDBJ databases">
        <authorList>
            <person name="Macchi M."/>
            <person name="Festa S."/>
            <person name="Coppotelli B.M."/>
            <person name="Morelli I.S."/>
        </authorList>
    </citation>
    <scope>NUCLEOTIDE SEQUENCE [LARGE SCALE GENOMIC DNA]</scope>
    <source>
        <strain evidence="2">I</strain>
    </source>
</reference>
<evidence type="ECO:0000313" key="1">
    <source>
        <dbReference type="EMBL" id="OWJ63588.1"/>
    </source>
</evidence>
<dbReference type="EMBL" id="NHON01000085">
    <property type="protein sequence ID" value="OWJ63588.1"/>
    <property type="molecule type" value="Genomic_DNA"/>
</dbReference>
<proteinExistence type="predicted"/>
<gene>
    <name evidence="1" type="ORF">BWR60_29025</name>
</gene>
<evidence type="ECO:0000313" key="2">
    <source>
        <dbReference type="Proteomes" id="UP000196655"/>
    </source>
</evidence>
<name>A0A211ZE68_9PROT</name>
<sequence length="179" mass="19026">MSRQSWKTIASSEWPAKSRSASISGSSTSRFHIAAICASQVSASRSRLAATEQATARATRWRRFSFSAAWSRARAAAFSAISWRFWARCSLSASRRRTPRAMRSSESSRSLVAAVSPALIAAREAACMASARSIAISASRSSMRPAHSASAGSRAGTAGCGVGTECAFCIEHIMNEVVN</sequence>